<dbReference type="EMBL" id="BKDJ01000027">
    <property type="protein sequence ID" value="GER24442.1"/>
    <property type="molecule type" value="Genomic_DNA"/>
</dbReference>
<accession>A0A5A7NVD7</accession>
<protein>
    <submittedName>
        <fullName evidence="3">Molybdenum cofactor biosynthesis protein F</fullName>
    </submittedName>
</protein>
<dbReference type="InterPro" id="IPR024724">
    <property type="entry name" value="MoaF_N"/>
</dbReference>
<dbReference type="InterPro" id="IPR035348">
    <property type="entry name" value="MoaF_C"/>
</dbReference>
<feature type="domain" description="Molybdenum cofactor biosynthesis protein F N-terminal" evidence="1">
    <location>
        <begin position="22"/>
        <end position="129"/>
    </location>
</feature>
<evidence type="ECO:0000259" key="1">
    <source>
        <dbReference type="Pfam" id="PF10703"/>
    </source>
</evidence>
<evidence type="ECO:0000313" key="3">
    <source>
        <dbReference type="EMBL" id="GER24442.1"/>
    </source>
</evidence>
<evidence type="ECO:0000313" key="4">
    <source>
        <dbReference type="Proteomes" id="UP000325307"/>
    </source>
</evidence>
<organism evidence="3 4">
    <name type="scientific">Zafaria cholistanensis</name>
    <dbReference type="NCBI Taxonomy" id="1682741"/>
    <lineage>
        <taxon>Bacteria</taxon>
        <taxon>Bacillati</taxon>
        <taxon>Actinomycetota</taxon>
        <taxon>Actinomycetes</taxon>
        <taxon>Micrococcales</taxon>
        <taxon>Micrococcaceae</taxon>
        <taxon>Zafaria</taxon>
    </lineage>
</organism>
<dbReference type="AlphaFoldDB" id="A0A5A7NVD7"/>
<dbReference type="InterPro" id="IPR012674">
    <property type="entry name" value="Calycin"/>
</dbReference>
<dbReference type="RefSeq" id="WP_149958028.1">
    <property type="nucleotide sequence ID" value="NZ_BKDJ01000027.1"/>
</dbReference>
<feature type="domain" description="MoaF C-terminal" evidence="2">
    <location>
        <begin position="157"/>
        <end position="268"/>
    </location>
</feature>
<reference evidence="3 4" key="1">
    <citation type="submission" date="2019-09" db="EMBL/GenBank/DDBJ databases">
        <title>Arthrobacter zafarii sp. nov., a moderately thermotolerant and halotolerant actinobacterium isolated from Cholistan desert soil of Pakistan.</title>
        <authorList>
            <person name="Amin A."/>
            <person name="Ahmed I."/>
            <person name="Khalid N."/>
            <person name="Schumann P."/>
            <person name="Busse H.J."/>
            <person name="Khan I.U."/>
            <person name="Li S."/>
            <person name="Li W.J."/>
        </authorList>
    </citation>
    <scope>NUCLEOTIDE SEQUENCE [LARGE SCALE GENOMIC DNA]</scope>
    <source>
        <strain evidence="3 4">NCCP-1664</strain>
    </source>
</reference>
<dbReference type="OrthoDB" id="2560583at2"/>
<dbReference type="Pfam" id="PF10703">
    <property type="entry name" value="MoaF"/>
    <property type="match status" value="1"/>
</dbReference>
<dbReference type="Gene3D" id="2.40.128.20">
    <property type="match status" value="2"/>
</dbReference>
<gene>
    <name evidence="3" type="ORF">NCCP1664_29370</name>
</gene>
<proteinExistence type="predicted"/>
<evidence type="ECO:0000259" key="2">
    <source>
        <dbReference type="Pfam" id="PF17409"/>
    </source>
</evidence>
<sequence>MASSNSSATTRIDDKGYVPQDEWPAVTAMLEGFGDPSLPASDKLEGTSLEIVFDNGWTITHAFEGNHLTWTITSGEGVGATGTHPYRAVEVREEIFYVDFLKGEGTQTHDVTMIINRADGKVTVADSSFVNRNGEVRMHTDFLSGRVAGTGEIEPRAESNELVGKRIFYRYSATERYEHIYLNSGTFVWYCIEGAESGLGDVDPIRVFELADGIVLLYWSETVMPVESFVVIDLTNERSIGRMFCWDGPTLAPMHLPFDSQFTVLNETRYPAE</sequence>
<name>A0A5A7NVD7_9MICC</name>
<dbReference type="Proteomes" id="UP000325307">
    <property type="component" value="Unassembled WGS sequence"/>
</dbReference>
<comment type="caution">
    <text evidence="3">The sequence shown here is derived from an EMBL/GenBank/DDBJ whole genome shotgun (WGS) entry which is preliminary data.</text>
</comment>
<keyword evidence="4" id="KW-1185">Reference proteome</keyword>
<dbReference type="Pfam" id="PF17409">
    <property type="entry name" value="MoaF_C"/>
    <property type="match status" value="1"/>
</dbReference>